<feature type="compositionally biased region" description="Low complexity" evidence="1">
    <location>
        <begin position="588"/>
        <end position="603"/>
    </location>
</feature>
<accession>Q4N5I4</accession>
<dbReference type="GeneID" id="3501841"/>
<organism evidence="2 3">
    <name type="scientific">Theileria parva</name>
    <name type="common">East coast fever infection agent</name>
    <dbReference type="NCBI Taxonomy" id="5875"/>
    <lineage>
        <taxon>Eukaryota</taxon>
        <taxon>Sar</taxon>
        <taxon>Alveolata</taxon>
        <taxon>Apicomplexa</taxon>
        <taxon>Aconoidasida</taxon>
        <taxon>Piroplasmida</taxon>
        <taxon>Theileriidae</taxon>
        <taxon>Theileria</taxon>
    </lineage>
</organism>
<dbReference type="RefSeq" id="XP_764872.1">
    <property type="nucleotide sequence ID" value="XM_759779.1"/>
</dbReference>
<sequence>MTGICLPEPYQPNTQLAGNVNSRRNFVDNSKQLAFEGLKNTSPKYATEYNISHEPISTIRLSNSVSDSHRLGKNAYYSTFQRRVEGKPSPNHLKYNPSYSTKYEQQPVSGVKIPVNGIKRIGIPNKLTGVNNRNSRTNYDSLISANFNESFTTNCEYLERMSSIDTKDFAPFETNDPDFLRNFMYYEKMKKGLLDNLDKDQTQVKNKRDTQMKQKDDANRKQTDNENTIEVVKPNNKVYQTTKTTVSRETKNKSEEHGTNSTYYDLSKSELCDGIASIGLALSKVFRFTGAGVLFVCSSFTDNVEGLIKSRKQNDSKNKDTSHINDIKAAMASMYDEANPYDRNCDPHCNKSSAHTRYKCPYPCSTHDRMTKDCRHMANFRDTFNPNYGLMGDHYNPVYNNLRENQDKIYSYQDVYGLNKGLDTRHNACTTDYSYDRLYRHTTTDYNTPIHLNNFRIDYDSDLDDLENKNTIPGFTSKVFTNVNNRPIGVRNLDHTYENKPDMRTYDLKTSIPVSSQRNPVSNFKFTNSPKINISTPNDHIGSGANRTPSDIINTFDVHKAVDLVQSKKSKGPQEHFGVPSVVGYGANNPMPQQPSPENNQNNLSLINTQKSPNSQTGNIIIKATQRSAEGNNTSSSVNNSNINTTSDSNYTSSANTTGNTTTSNTSNTDISNTGSNRTGDSDNSGRVTVHRKYNNEEERLNEIKRMEVKHGLNVLLQEQQKMVEAAKFSDTEVEPNEIELKKKAKKKMFKFSRK</sequence>
<dbReference type="eggNOG" id="ENOG502TN57">
    <property type="taxonomic scope" value="Eukaryota"/>
</dbReference>
<proteinExistence type="predicted"/>
<feature type="compositionally biased region" description="Basic and acidic residues" evidence="1">
    <location>
        <begin position="197"/>
        <end position="224"/>
    </location>
</feature>
<keyword evidence="3" id="KW-1185">Reference proteome</keyword>
<evidence type="ECO:0000313" key="3">
    <source>
        <dbReference type="Proteomes" id="UP000001949"/>
    </source>
</evidence>
<dbReference type="OMA" id="NCEYLER"/>
<feature type="compositionally biased region" description="Low complexity" evidence="1">
    <location>
        <begin position="632"/>
        <end position="677"/>
    </location>
</feature>
<evidence type="ECO:0000256" key="1">
    <source>
        <dbReference type="SAM" id="MobiDB-lite"/>
    </source>
</evidence>
<dbReference type="AlphaFoldDB" id="Q4N5I4"/>
<dbReference type="VEuPathDB" id="PiroplasmaDB:TpMuguga_02g00306"/>
<feature type="region of interest" description="Disordered" evidence="1">
    <location>
        <begin position="197"/>
        <end position="227"/>
    </location>
</feature>
<feature type="compositionally biased region" description="Polar residues" evidence="1">
    <location>
        <begin position="678"/>
        <end position="687"/>
    </location>
</feature>
<gene>
    <name evidence="2" type="ordered locus">TP02_0306</name>
</gene>
<dbReference type="Proteomes" id="UP000001949">
    <property type="component" value="Unassembled WGS sequence"/>
</dbReference>
<dbReference type="STRING" id="5875.Q4N5I4"/>
<reference evidence="2 3" key="1">
    <citation type="journal article" date="2005" name="Science">
        <title>Genome sequence of Theileria parva, a bovine pathogen that transforms lymphocytes.</title>
        <authorList>
            <person name="Gardner M.J."/>
            <person name="Bishop R."/>
            <person name="Shah T."/>
            <person name="de Villiers E.P."/>
            <person name="Carlton J.M."/>
            <person name="Hall N."/>
            <person name="Ren Q."/>
            <person name="Paulsen I.T."/>
            <person name="Pain A."/>
            <person name="Berriman M."/>
            <person name="Wilson R.J.M."/>
            <person name="Sato S."/>
            <person name="Ralph S.A."/>
            <person name="Mann D.J."/>
            <person name="Xiong Z."/>
            <person name="Shallom S.J."/>
            <person name="Weidman J."/>
            <person name="Jiang L."/>
            <person name="Lynn J."/>
            <person name="Weaver B."/>
            <person name="Shoaibi A."/>
            <person name="Domingo A.R."/>
            <person name="Wasawo D."/>
            <person name="Crabtree J."/>
            <person name="Wortman J.R."/>
            <person name="Haas B."/>
            <person name="Angiuoli S.V."/>
            <person name="Creasy T.H."/>
            <person name="Lu C."/>
            <person name="Suh B."/>
            <person name="Silva J.C."/>
            <person name="Utterback T.R."/>
            <person name="Feldblyum T.V."/>
            <person name="Pertea M."/>
            <person name="Allen J."/>
            <person name="Nierman W.C."/>
            <person name="Taracha E.L.N."/>
            <person name="Salzberg S.L."/>
            <person name="White O.R."/>
            <person name="Fitzhugh H.A."/>
            <person name="Morzaria S."/>
            <person name="Venter J.C."/>
            <person name="Fraser C.M."/>
            <person name="Nene V."/>
        </authorList>
    </citation>
    <scope>NUCLEOTIDE SEQUENCE [LARGE SCALE GENOMIC DNA]</scope>
    <source>
        <strain evidence="2 3">Muguga</strain>
    </source>
</reference>
<dbReference type="EMBL" id="AAGK01000002">
    <property type="protein sequence ID" value="EAN32589.1"/>
    <property type="molecule type" value="Genomic_DNA"/>
</dbReference>
<feature type="region of interest" description="Disordered" evidence="1">
    <location>
        <begin position="567"/>
        <end position="695"/>
    </location>
</feature>
<evidence type="ECO:0000313" key="2">
    <source>
        <dbReference type="EMBL" id="EAN32589.1"/>
    </source>
</evidence>
<feature type="compositionally biased region" description="Polar residues" evidence="1">
    <location>
        <begin position="604"/>
        <end position="631"/>
    </location>
</feature>
<name>Q4N5I4_THEPA</name>
<comment type="caution">
    <text evidence="2">The sequence shown here is derived from an EMBL/GenBank/DDBJ whole genome shotgun (WGS) entry which is preliminary data.</text>
</comment>
<dbReference type="KEGG" id="tpv:TP02_0306"/>
<protein>
    <submittedName>
        <fullName evidence="2">Uncharacterized protein</fullName>
    </submittedName>
</protein>
<dbReference type="InParanoid" id="Q4N5I4"/>